<dbReference type="NCBIfam" id="TIGR01445">
    <property type="entry name" value="intein_Nterm"/>
    <property type="match status" value="1"/>
</dbReference>
<feature type="non-terminal residue" evidence="2">
    <location>
        <position position="210"/>
    </location>
</feature>
<evidence type="ECO:0000313" key="2">
    <source>
        <dbReference type="EMBL" id="GAH29481.1"/>
    </source>
</evidence>
<organism evidence="2">
    <name type="scientific">marine sediment metagenome</name>
    <dbReference type="NCBI Taxonomy" id="412755"/>
    <lineage>
        <taxon>unclassified sequences</taxon>
        <taxon>metagenomes</taxon>
        <taxon>ecological metagenomes</taxon>
    </lineage>
</organism>
<gene>
    <name evidence="2" type="ORF">S03H2_08255</name>
</gene>
<dbReference type="Gene3D" id="2.170.16.10">
    <property type="entry name" value="Hedgehog/Intein (Hint) domain"/>
    <property type="match status" value="1"/>
</dbReference>
<dbReference type="SUPFAM" id="SSF51294">
    <property type="entry name" value="Hedgehog/intein (Hint) domain"/>
    <property type="match status" value="1"/>
</dbReference>
<dbReference type="GO" id="GO:0016539">
    <property type="term" value="P:intein-mediated protein splicing"/>
    <property type="evidence" value="ECO:0007669"/>
    <property type="project" value="InterPro"/>
</dbReference>
<dbReference type="PROSITE" id="PS50817">
    <property type="entry name" value="INTEIN_N_TER"/>
    <property type="match status" value="1"/>
</dbReference>
<dbReference type="CDD" id="cd00081">
    <property type="entry name" value="Hint"/>
    <property type="match status" value="1"/>
</dbReference>
<comment type="caution">
    <text evidence="2">The sequence shown here is derived from an EMBL/GenBank/DDBJ whole genome shotgun (WGS) entry which is preliminary data.</text>
</comment>
<reference evidence="2" key="1">
    <citation type="journal article" date="2014" name="Front. Microbiol.">
        <title>High frequency of phylogenetically diverse reductive dehalogenase-homologous genes in deep subseafloor sedimentary metagenomes.</title>
        <authorList>
            <person name="Kawai M."/>
            <person name="Futagami T."/>
            <person name="Toyoda A."/>
            <person name="Takaki Y."/>
            <person name="Nishi S."/>
            <person name="Hori S."/>
            <person name="Arai W."/>
            <person name="Tsubouchi T."/>
            <person name="Morono Y."/>
            <person name="Uchiyama I."/>
            <person name="Ito T."/>
            <person name="Fujiyama A."/>
            <person name="Inagaki F."/>
            <person name="Takami H."/>
        </authorList>
    </citation>
    <scope>NUCLEOTIDE SEQUENCE</scope>
    <source>
        <strain evidence="2">Expedition CK06-06</strain>
    </source>
</reference>
<dbReference type="Pfam" id="PF04860">
    <property type="entry name" value="Phage_portal"/>
    <property type="match status" value="1"/>
</dbReference>
<dbReference type="InterPro" id="IPR006141">
    <property type="entry name" value="Intein_N"/>
</dbReference>
<evidence type="ECO:0000259" key="1">
    <source>
        <dbReference type="SMART" id="SM00306"/>
    </source>
</evidence>
<dbReference type="InterPro" id="IPR036844">
    <property type="entry name" value="Hint_dom_sf"/>
</dbReference>
<protein>
    <recommendedName>
        <fullName evidence="1">Hint domain-containing protein</fullName>
    </recommendedName>
</protein>
<accession>X1E899</accession>
<dbReference type="AlphaFoldDB" id="X1E899"/>
<dbReference type="SMART" id="SM00306">
    <property type="entry name" value="HintN"/>
    <property type="match status" value="1"/>
</dbReference>
<dbReference type="EMBL" id="BARU01003981">
    <property type="protein sequence ID" value="GAH29481.1"/>
    <property type="molecule type" value="Genomic_DNA"/>
</dbReference>
<proteinExistence type="predicted"/>
<sequence length="210" mass="23884">MKRLNAKWIGKYGGYQKAFKTPVLEEGLKYKGITSTHQDMEFIQQRKITREEILAAYGVHPAIVGLFEYCIAKGEKVLMANGEEIEIEKLKPGQRVLNFNEEKKRFEKHKILNVFPRGERQVYELKTGNRTVKATDNHPFLTLLPGINPAYPRKTAWKKLKDLKKGDLVAILTEVPDWVGQGNNHLPDGTQATEDLMEQLGLYVGDGNCT</sequence>
<dbReference type="InterPro" id="IPR003587">
    <property type="entry name" value="Hint_dom_N"/>
</dbReference>
<dbReference type="InterPro" id="IPR006944">
    <property type="entry name" value="Phage/GTA_portal"/>
</dbReference>
<name>X1E899_9ZZZZ</name>
<feature type="domain" description="Hint" evidence="1">
    <location>
        <begin position="68"/>
        <end position="173"/>
    </location>
</feature>